<evidence type="ECO:0000313" key="2">
    <source>
        <dbReference type="Proteomes" id="UP000095042"/>
    </source>
</evidence>
<protein>
    <submittedName>
        <fullName evidence="1">Uncharacterized protein</fullName>
    </submittedName>
</protein>
<evidence type="ECO:0000313" key="1">
    <source>
        <dbReference type="EMBL" id="ODS03827.1"/>
    </source>
</evidence>
<name>A0A1E3WFL4_9HYPH</name>
<accession>A0A1E3WFL4</accession>
<keyword evidence="2" id="KW-1185">Reference proteome</keyword>
<dbReference type="AlphaFoldDB" id="A0A1E3WFL4"/>
<reference evidence="1 2" key="1">
    <citation type="journal article" date="2016" name="Environ. Microbiol.">
        <title>New Methyloceanibacter diversity from North Sea sediments includes methanotroph containing solely the soluble methane monooxygenase.</title>
        <authorList>
            <person name="Vekeman B."/>
            <person name="Kerckhof F.M."/>
            <person name="Cremers G."/>
            <person name="de Vos P."/>
            <person name="Vandamme P."/>
            <person name="Boon N."/>
            <person name="Op den Camp H.J."/>
            <person name="Heylen K."/>
        </authorList>
    </citation>
    <scope>NUCLEOTIDE SEQUENCE [LARGE SCALE GENOMIC DNA]</scope>
    <source>
        <strain evidence="1 2">R-67177</strain>
    </source>
</reference>
<dbReference type="Proteomes" id="UP000095042">
    <property type="component" value="Unassembled WGS sequence"/>
</dbReference>
<sequence>MLLLVSFFVRLAFKLRGGEVVHRDTRATMSRKSASARASSGVSTPFASASLIQSRSWKRFTSPFRMARSSFFSASSQATTFWSVASSSPVASSVPSEV</sequence>
<comment type="caution">
    <text evidence="1">The sequence shown here is derived from an EMBL/GenBank/DDBJ whole genome shotgun (WGS) entry which is preliminary data.</text>
</comment>
<organism evidence="1 2">
    <name type="scientific">Methyloceanibacter marginalis</name>
    <dbReference type="NCBI Taxonomy" id="1774971"/>
    <lineage>
        <taxon>Bacteria</taxon>
        <taxon>Pseudomonadati</taxon>
        <taxon>Pseudomonadota</taxon>
        <taxon>Alphaproteobacteria</taxon>
        <taxon>Hyphomicrobiales</taxon>
        <taxon>Hyphomicrobiaceae</taxon>
        <taxon>Methyloceanibacter</taxon>
    </lineage>
</organism>
<dbReference type="EMBL" id="LPWD01000043">
    <property type="protein sequence ID" value="ODS03827.1"/>
    <property type="molecule type" value="Genomic_DNA"/>
</dbReference>
<gene>
    <name evidence="1" type="ORF">AUC71_07520</name>
</gene>
<proteinExistence type="predicted"/>